<proteinExistence type="predicted"/>
<gene>
    <name evidence="2" type="ORF">AKJ65_07860</name>
</gene>
<dbReference type="AlphaFoldDB" id="A0A133UDR3"/>
<comment type="caution">
    <text evidence="2">The sequence shown here is derived from an EMBL/GenBank/DDBJ whole genome shotgun (WGS) entry which is preliminary data.</text>
</comment>
<accession>A0A133UDR3</accession>
<dbReference type="PANTHER" id="PTHR37460:SF1">
    <property type="entry name" value="ENDONUCLEASE III"/>
    <property type="match status" value="1"/>
</dbReference>
<organism evidence="2 3">
    <name type="scientific">candidate division MSBL1 archaeon SCGC-AAA259E19</name>
    <dbReference type="NCBI Taxonomy" id="1698264"/>
    <lineage>
        <taxon>Archaea</taxon>
        <taxon>Methanobacteriati</taxon>
        <taxon>Methanobacteriota</taxon>
        <taxon>candidate division MSBL1</taxon>
    </lineage>
</organism>
<keyword evidence="3" id="KW-1185">Reference proteome</keyword>
<dbReference type="InterPro" id="IPR000305">
    <property type="entry name" value="GIY-YIG_endonuc"/>
</dbReference>
<dbReference type="Proteomes" id="UP000070284">
    <property type="component" value="Unassembled WGS sequence"/>
</dbReference>
<feature type="domain" description="GIY-YIG" evidence="1">
    <location>
        <begin position="19"/>
        <end position="114"/>
    </location>
</feature>
<evidence type="ECO:0000313" key="2">
    <source>
        <dbReference type="EMBL" id="KXA92236.1"/>
    </source>
</evidence>
<dbReference type="EMBL" id="LHXO01000174">
    <property type="protein sequence ID" value="KXA92236.1"/>
    <property type="molecule type" value="Genomic_DNA"/>
</dbReference>
<protein>
    <recommendedName>
        <fullName evidence="1">GIY-YIG domain-containing protein</fullName>
    </recommendedName>
</protein>
<evidence type="ECO:0000313" key="3">
    <source>
        <dbReference type="Proteomes" id="UP000070284"/>
    </source>
</evidence>
<dbReference type="InterPro" id="IPR002837">
    <property type="entry name" value="DUF123"/>
</dbReference>
<dbReference type="PANTHER" id="PTHR37460">
    <property type="entry name" value="ENDONUCLEASE III"/>
    <property type="match status" value="1"/>
</dbReference>
<evidence type="ECO:0000259" key="1">
    <source>
        <dbReference type="SMART" id="SM00465"/>
    </source>
</evidence>
<dbReference type="CDD" id="cd10441">
    <property type="entry name" value="GIY-YIG_COG1833"/>
    <property type="match status" value="1"/>
</dbReference>
<reference evidence="2 3" key="1">
    <citation type="journal article" date="2016" name="Sci. Rep.">
        <title>Metabolic traits of an uncultured archaeal lineage -MSBL1- from brine pools of the Red Sea.</title>
        <authorList>
            <person name="Mwirichia R."/>
            <person name="Alam I."/>
            <person name="Rashid M."/>
            <person name="Vinu M."/>
            <person name="Ba-Alawi W."/>
            <person name="Anthony Kamau A."/>
            <person name="Kamanda Ngugi D."/>
            <person name="Goker M."/>
            <person name="Klenk H.P."/>
            <person name="Bajic V."/>
            <person name="Stingl U."/>
        </authorList>
    </citation>
    <scope>NUCLEOTIDE SEQUENCE [LARGE SCALE GENOMIC DNA]</scope>
    <source>
        <strain evidence="2">SCGC-AAA259E19</strain>
    </source>
</reference>
<name>A0A133UDR3_9EURY</name>
<sequence length="140" mass="15940">MKGTYTLLIQASKDTRIKVGRLGEIGFEAGAYAYVGSALKNLNKRIRRHLREEKNLHWHIDYLLTEVSIDEVIYGRGKEKRECDVARTLAEKFPSIEGFGASDCQCKSHLFHSEEISGLRENIISSFKKVGLNPKKWENG</sequence>
<dbReference type="Pfam" id="PF01986">
    <property type="entry name" value="DUF123"/>
    <property type="match status" value="1"/>
</dbReference>
<dbReference type="SMART" id="SM00465">
    <property type="entry name" value="GIYc"/>
    <property type="match status" value="1"/>
</dbReference>